<dbReference type="SUPFAM" id="SSF50630">
    <property type="entry name" value="Acid proteases"/>
    <property type="match status" value="1"/>
</dbReference>
<keyword evidence="4" id="KW-0378">Hydrolase</keyword>
<evidence type="ECO:0000256" key="2">
    <source>
        <dbReference type="ARBA" id="ARBA00022695"/>
    </source>
</evidence>
<dbReference type="Pfam" id="PF17919">
    <property type="entry name" value="RT_RNaseH_2"/>
    <property type="match status" value="1"/>
</dbReference>
<keyword evidence="5" id="KW-0511">Multifunctional enzyme</keyword>
<dbReference type="PANTHER" id="PTHR37984">
    <property type="entry name" value="PROTEIN CBG26694"/>
    <property type="match status" value="1"/>
</dbReference>
<gene>
    <name evidence="9" type="ORF">SCLCIDRAFT_27557</name>
</gene>
<protein>
    <recommendedName>
        <fullName evidence="11">Reverse transcriptase domain-containing protein</fullName>
    </recommendedName>
</protein>
<name>A0A0C2ZBD1_9AGAM</name>
<evidence type="ECO:0000256" key="6">
    <source>
        <dbReference type="SAM" id="MobiDB-lite"/>
    </source>
</evidence>
<dbReference type="InterPro" id="IPR000477">
    <property type="entry name" value="RT_dom"/>
</dbReference>
<dbReference type="GO" id="GO:0016779">
    <property type="term" value="F:nucleotidyltransferase activity"/>
    <property type="evidence" value="ECO:0007669"/>
    <property type="project" value="UniProtKB-KW"/>
</dbReference>
<dbReference type="HOGENOM" id="CLU_011693_3_0_1"/>
<evidence type="ECO:0000256" key="3">
    <source>
        <dbReference type="ARBA" id="ARBA00022722"/>
    </source>
</evidence>
<dbReference type="SUPFAM" id="SSF56672">
    <property type="entry name" value="DNA/RNA polymerases"/>
    <property type="match status" value="1"/>
</dbReference>
<keyword evidence="4" id="KW-0255">Endonuclease</keyword>
<keyword evidence="1" id="KW-0808">Transferase</keyword>
<keyword evidence="3" id="KW-0540">Nuclease</keyword>
<dbReference type="InterPro" id="IPR050951">
    <property type="entry name" value="Retrovirus_Pol_polyprotein"/>
</dbReference>
<dbReference type="Pfam" id="PF00078">
    <property type="entry name" value="RVT_1"/>
    <property type="match status" value="1"/>
</dbReference>
<dbReference type="FunFam" id="3.30.70.270:FF:000020">
    <property type="entry name" value="Transposon Tf2-6 polyprotein-like Protein"/>
    <property type="match status" value="1"/>
</dbReference>
<evidence type="ECO:0000256" key="1">
    <source>
        <dbReference type="ARBA" id="ARBA00022679"/>
    </source>
</evidence>
<evidence type="ECO:0000313" key="9">
    <source>
        <dbReference type="EMBL" id="KIM59128.1"/>
    </source>
</evidence>
<dbReference type="CDD" id="cd00303">
    <property type="entry name" value="retropepsin_like"/>
    <property type="match status" value="1"/>
</dbReference>
<dbReference type="CDD" id="cd01647">
    <property type="entry name" value="RT_LTR"/>
    <property type="match status" value="1"/>
</dbReference>
<evidence type="ECO:0000256" key="4">
    <source>
        <dbReference type="ARBA" id="ARBA00022759"/>
    </source>
</evidence>
<sequence length="1005" mass="113877">MDWEAAVQQLIQNQQNFGQAFAQFLTHQANAGPAGALPAKKIVTSPEAYDGSPQKFHEWWSKVKIWIATTHATATNQQKVAAVYSHLEGPRAGRFAQVRLDECMAAGVWPTWAALQTEIENFFLPGNNKEWARSQLLHLRQGPRQRIDNFLAQFQALKLQSECPNEYAKDLLERAVSRRILEQVYMQGHARETWEQVTAAVQTVRRAQELFLINTASSTRYFGTNSYPSPSGTPSGSSAPMDIGAANTRSPHGRGIQCYNCQGFSHISHECTQPRQARQQSPQQGRAVQPWLDPHNDDKRVKASDDKTGIITLESELDTALRVLDYRLSCTTDYIACTIYAYRISLLKEKILKTHKKLTTSLSSLVSVSPNKYASLVVEDVDTQCTTDCADTTASFVSPSATVPSTGVPRSGPAPDVKRGVLNSHVLINGQEFPSLASSDSESPADDLEVPFLVELRRTVTMEREVRIPVRVQGPVNTIEVEALLDSGATGCFIDKSWALERRLCLSKLVKPVPVLNVNGTRNQEGNITHYVLLTVSVGKHAEKLWCAIMCLGKVPLILGHDWLKKHNPDIDWTTGDVKLSRCPPECKSLMDTRFAKLISDNESQEMWIQAIKNHESKGDVNESTLEEAQKLVPHEYWEYLDVFSKAKSERMPLRKPWDHGIDLKEDFPPKKGQLIPLSVDEQKEVEAFLDDQLSKGYIRPSNSQQTSLVFFVPKKDGKKRMVQDYRYLNEWTIKNNYLLPLISQLVDKLKGCKLFTKMDLRWGYNNVRIREGDEWKAAFTTHKGSFEPLVMYFGLCNSPATFQKMMNEIFHDMSDVCIVYIDDLMIFTSTDNQEEHDKIVLEVLKRLCDNDLFVKPEKCRFRVTEVDFLRMIVSRSGIKMDPEKVNAILKWPELTNVKQVRAFLSLGNFYRCFVKDYAIISHPMVNLTCKDVLFNFSDKEKALFEALKAAFTTAPVLQYPNQDREFRLETDVSEFAVGGVISVKCDDSEFRPIAYMSHSMTPPE</sequence>
<feature type="domain" description="Reverse transcriptase" evidence="7">
    <location>
        <begin position="713"/>
        <end position="870"/>
    </location>
</feature>
<dbReference type="InParanoid" id="A0A0C2ZBD1"/>
<dbReference type="Gene3D" id="3.30.70.270">
    <property type="match status" value="2"/>
</dbReference>
<dbReference type="Gene3D" id="2.40.70.10">
    <property type="entry name" value="Acid Proteases"/>
    <property type="match status" value="1"/>
</dbReference>
<reference evidence="9 10" key="1">
    <citation type="submission" date="2014-04" db="EMBL/GenBank/DDBJ databases">
        <authorList>
            <consortium name="DOE Joint Genome Institute"/>
            <person name="Kuo A."/>
            <person name="Kohler A."/>
            <person name="Nagy L.G."/>
            <person name="Floudas D."/>
            <person name="Copeland A."/>
            <person name="Barry K.W."/>
            <person name="Cichocki N."/>
            <person name="Veneault-Fourrey C."/>
            <person name="LaButti K."/>
            <person name="Lindquist E.A."/>
            <person name="Lipzen A."/>
            <person name="Lundell T."/>
            <person name="Morin E."/>
            <person name="Murat C."/>
            <person name="Sun H."/>
            <person name="Tunlid A."/>
            <person name="Henrissat B."/>
            <person name="Grigoriev I.V."/>
            <person name="Hibbett D.S."/>
            <person name="Martin F."/>
            <person name="Nordberg H.P."/>
            <person name="Cantor M.N."/>
            <person name="Hua S.X."/>
        </authorList>
    </citation>
    <scope>NUCLEOTIDE SEQUENCE [LARGE SCALE GENOMIC DNA]</scope>
    <source>
        <strain evidence="9 10">Foug A</strain>
    </source>
</reference>
<dbReference type="EMBL" id="KN822077">
    <property type="protein sequence ID" value="KIM59128.1"/>
    <property type="molecule type" value="Genomic_DNA"/>
</dbReference>
<accession>A0A0C2ZBD1</accession>
<feature type="domain" description="Reverse transcriptase/retrotransposon-derived protein RNase H-like" evidence="8">
    <location>
        <begin position="938"/>
        <end position="1005"/>
    </location>
</feature>
<dbReference type="OrthoDB" id="2689593at2759"/>
<dbReference type="AlphaFoldDB" id="A0A0C2ZBD1"/>
<dbReference type="PANTHER" id="PTHR37984:SF5">
    <property type="entry name" value="PROTEIN NYNRIN-LIKE"/>
    <property type="match status" value="1"/>
</dbReference>
<keyword evidence="2" id="KW-0548">Nucleotidyltransferase</keyword>
<dbReference type="InterPro" id="IPR043502">
    <property type="entry name" value="DNA/RNA_pol_sf"/>
</dbReference>
<evidence type="ECO:0000256" key="5">
    <source>
        <dbReference type="ARBA" id="ARBA00023268"/>
    </source>
</evidence>
<dbReference type="STRING" id="1036808.A0A0C2ZBD1"/>
<dbReference type="InterPro" id="IPR041577">
    <property type="entry name" value="RT_RNaseH_2"/>
</dbReference>
<evidence type="ECO:0000259" key="8">
    <source>
        <dbReference type="Pfam" id="PF17919"/>
    </source>
</evidence>
<keyword evidence="10" id="KW-1185">Reference proteome</keyword>
<proteinExistence type="predicted"/>
<reference evidence="10" key="2">
    <citation type="submission" date="2015-01" db="EMBL/GenBank/DDBJ databases">
        <title>Evolutionary Origins and Diversification of the Mycorrhizal Mutualists.</title>
        <authorList>
            <consortium name="DOE Joint Genome Institute"/>
            <consortium name="Mycorrhizal Genomics Consortium"/>
            <person name="Kohler A."/>
            <person name="Kuo A."/>
            <person name="Nagy L.G."/>
            <person name="Floudas D."/>
            <person name="Copeland A."/>
            <person name="Barry K.W."/>
            <person name="Cichocki N."/>
            <person name="Veneault-Fourrey C."/>
            <person name="LaButti K."/>
            <person name="Lindquist E.A."/>
            <person name="Lipzen A."/>
            <person name="Lundell T."/>
            <person name="Morin E."/>
            <person name="Murat C."/>
            <person name="Riley R."/>
            <person name="Ohm R."/>
            <person name="Sun H."/>
            <person name="Tunlid A."/>
            <person name="Henrissat B."/>
            <person name="Grigoriev I.V."/>
            <person name="Hibbett D.S."/>
            <person name="Martin F."/>
        </authorList>
    </citation>
    <scope>NUCLEOTIDE SEQUENCE [LARGE SCALE GENOMIC DNA]</scope>
    <source>
        <strain evidence="10">Foug A</strain>
    </source>
</reference>
<organism evidence="9 10">
    <name type="scientific">Scleroderma citrinum Foug A</name>
    <dbReference type="NCBI Taxonomy" id="1036808"/>
    <lineage>
        <taxon>Eukaryota</taxon>
        <taxon>Fungi</taxon>
        <taxon>Dikarya</taxon>
        <taxon>Basidiomycota</taxon>
        <taxon>Agaricomycotina</taxon>
        <taxon>Agaricomycetes</taxon>
        <taxon>Agaricomycetidae</taxon>
        <taxon>Boletales</taxon>
        <taxon>Sclerodermatineae</taxon>
        <taxon>Sclerodermataceae</taxon>
        <taxon>Scleroderma</taxon>
    </lineage>
</organism>
<dbReference type="Gene3D" id="3.10.10.10">
    <property type="entry name" value="HIV Type 1 Reverse Transcriptase, subunit A, domain 1"/>
    <property type="match status" value="1"/>
</dbReference>
<feature type="compositionally biased region" description="Low complexity" evidence="6">
    <location>
        <begin position="273"/>
        <end position="287"/>
    </location>
</feature>
<dbReference type="GO" id="GO:0004519">
    <property type="term" value="F:endonuclease activity"/>
    <property type="evidence" value="ECO:0007669"/>
    <property type="project" value="UniProtKB-KW"/>
</dbReference>
<dbReference type="InterPro" id="IPR021109">
    <property type="entry name" value="Peptidase_aspartic_dom_sf"/>
</dbReference>
<dbReference type="Pfam" id="PF08284">
    <property type="entry name" value="RVP_2"/>
    <property type="match status" value="1"/>
</dbReference>
<evidence type="ECO:0008006" key="11">
    <source>
        <dbReference type="Google" id="ProtNLM"/>
    </source>
</evidence>
<evidence type="ECO:0000259" key="7">
    <source>
        <dbReference type="Pfam" id="PF00078"/>
    </source>
</evidence>
<evidence type="ECO:0000313" key="10">
    <source>
        <dbReference type="Proteomes" id="UP000053989"/>
    </source>
</evidence>
<dbReference type="InterPro" id="IPR043128">
    <property type="entry name" value="Rev_trsase/Diguanyl_cyclase"/>
</dbReference>
<feature type="region of interest" description="Disordered" evidence="6">
    <location>
        <begin position="273"/>
        <end position="302"/>
    </location>
</feature>
<dbReference type="Proteomes" id="UP000053989">
    <property type="component" value="Unassembled WGS sequence"/>
</dbReference>